<feature type="compositionally biased region" description="Basic residues" evidence="1">
    <location>
        <begin position="58"/>
        <end position="69"/>
    </location>
</feature>
<organism evidence="2 3">
    <name type="scientific">Holdemanella biformis</name>
    <dbReference type="NCBI Taxonomy" id="1735"/>
    <lineage>
        <taxon>Bacteria</taxon>
        <taxon>Bacillati</taxon>
        <taxon>Bacillota</taxon>
        <taxon>Erysipelotrichia</taxon>
        <taxon>Erysipelotrichales</taxon>
        <taxon>Erysipelotrichaceae</taxon>
        <taxon>Holdemanella</taxon>
    </lineage>
</organism>
<dbReference type="EMBL" id="QSGD01000035">
    <property type="protein sequence ID" value="RHB03361.1"/>
    <property type="molecule type" value="Genomic_DNA"/>
</dbReference>
<feature type="compositionally biased region" description="Basic and acidic residues" evidence="1">
    <location>
        <begin position="73"/>
        <end position="87"/>
    </location>
</feature>
<sequence>MPIKTTKKVTNKKVVKEETKPAVEAKKEEVKTAEVKKATKPAVEVKKEEVKPAETKKASAKKATTKKAAKPVVEVKKEEVKPAETKKAPAKKATTKKAAKPAVEVKKEEVKPAETKKAPAKKTTTKKAVKPAVEVKKEEVKSAETKKAPAKKATKSAVKAKKEEVKPAETKKATAKKTTKKTTTKKTTTKKVTTKKMTKEEQYAKLSLDTCLDLAKAMSMNVTRDSIIQQLILNPDVKSVSKDLVNKYQLTGKFNFEEDGYDEGLVEVLVSKVYETADIKPQKAEDLQADVDHALNYKFTDVVADGEEYKAQFDTMRKVLMIAQHKDIHDSKKLDEEIGIDVEKFVEEFMDLAYSVLKTWKYEDVDYYEHFIYAVLSQLEDLHDTYRNRIMMDVADLYILHGDYGLGDADYGYILRENQIKDYIYYRYASIYEGVDKDKAKQIANQALQFVDDRFTYYPNIIAVLEG</sequence>
<feature type="compositionally biased region" description="Basic residues" evidence="1">
    <location>
        <begin position="88"/>
        <end position="99"/>
    </location>
</feature>
<feature type="compositionally biased region" description="Basic residues" evidence="1">
    <location>
        <begin position="173"/>
        <end position="183"/>
    </location>
</feature>
<feature type="compositionally biased region" description="Basic and acidic residues" evidence="1">
    <location>
        <begin position="133"/>
        <end position="147"/>
    </location>
</feature>
<dbReference type="Proteomes" id="UP000285288">
    <property type="component" value="Unassembled WGS sequence"/>
</dbReference>
<evidence type="ECO:0000256" key="1">
    <source>
        <dbReference type="SAM" id="MobiDB-lite"/>
    </source>
</evidence>
<dbReference type="RefSeq" id="WP_118011694.1">
    <property type="nucleotide sequence ID" value="NZ_QSGD01000035.1"/>
</dbReference>
<name>A0A413UBL4_9FIRM</name>
<proteinExistence type="predicted"/>
<protein>
    <submittedName>
        <fullName evidence="2">Neurofilament protein</fullName>
    </submittedName>
</protein>
<feature type="region of interest" description="Disordered" evidence="1">
    <location>
        <begin position="20"/>
        <end position="183"/>
    </location>
</feature>
<comment type="caution">
    <text evidence="2">The sequence shown here is derived from an EMBL/GenBank/DDBJ whole genome shotgun (WGS) entry which is preliminary data.</text>
</comment>
<feature type="compositionally biased region" description="Basic and acidic residues" evidence="1">
    <location>
        <begin position="160"/>
        <end position="172"/>
    </location>
</feature>
<gene>
    <name evidence="2" type="ORF">DW907_08415</name>
</gene>
<feature type="compositionally biased region" description="Basic and acidic residues" evidence="1">
    <location>
        <begin position="20"/>
        <end position="57"/>
    </location>
</feature>
<feature type="compositionally biased region" description="Basic residues" evidence="1">
    <location>
        <begin position="118"/>
        <end position="129"/>
    </location>
</feature>
<dbReference type="AlphaFoldDB" id="A0A413UBL4"/>
<accession>A0A413UBL4</accession>
<feature type="compositionally biased region" description="Basic and acidic residues" evidence="1">
    <location>
        <begin position="103"/>
        <end position="117"/>
    </location>
</feature>
<evidence type="ECO:0000313" key="3">
    <source>
        <dbReference type="Proteomes" id="UP000285288"/>
    </source>
</evidence>
<reference evidence="2 3" key="1">
    <citation type="submission" date="2018-08" db="EMBL/GenBank/DDBJ databases">
        <title>A genome reference for cultivated species of the human gut microbiota.</title>
        <authorList>
            <person name="Zou Y."/>
            <person name="Xue W."/>
            <person name="Luo G."/>
        </authorList>
    </citation>
    <scope>NUCLEOTIDE SEQUENCE [LARGE SCALE GENOMIC DNA]</scope>
    <source>
        <strain evidence="2 3">AM42-13AC</strain>
    </source>
</reference>
<evidence type="ECO:0000313" key="2">
    <source>
        <dbReference type="EMBL" id="RHB03361.1"/>
    </source>
</evidence>